<proteinExistence type="inferred from homology"/>
<evidence type="ECO:0000256" key="4">
    <source>
        <dbReference type="ARBA" id="ARBA00023004"/>
    </source>
</evidence>
<dbReference type="SUPFAM" id="SSF51197">
    <property type="entry name" value="Clavaminate synthase-like"/>
    <property type="match status" value="1"/>
</dbReference>
<accession>A0ABR2XJM1</accession>
<evidence type="ECO:0000256" key="1">
    <source>
        <dbReference type="ARBA" id="ARBA00008056"/>
    </source>
</evidence>
<evidence type="ECO:0000256" key="5">
    <source>
        <dbReference type="SAM" id="MobiDB-lite"/>
    </source>
</evidence>
<evidence type="ECO:0000313" key="9">
    <source>
        <dbReference type="Proteomes" id="UP001465668"/>
    </source>
</evidence>
<comment type="caution">
    <text evidence="8">The sequence shown here is derived from an EMBL/GenBank/DDBJ whole genome shotgun (WGS) entry which is preliminary data.</text>
</comment>
<feature type="domain" description="Non-haem dioxygenase N-terminal" evidence="7">
    <location>
        <begin position="4"/>
        <end position="130"/>
    </location>
</feature>
<dbReference type="Pfam" id="PF03171">
    <property type="entry name" value="2OG-FeII_Oxy"/>
    <property type="match status" value="1"/>
</dbReference>
<evidence type="ECO:0000259" key="6">
    <source>
        <dbReference type="Pfam" id="PF03171"/>
    </source>
</evidence>
<sequence length="328" mass="36542">MLQTLDLSHFISDTQEQRQQFVDALLEAFHDMGFVKLINHGFDAQQLTDLFIWKFFNQSLDAKNETPSTMGPEPPCGYTPTSVEMASKSRPNEKTGVPLKDAEIDPVGGIQEHFDQGAADDVEYPNKWPKRAELAGFRPFMEAFYSKCDAVCLTLVKALETGFGVEDGSLEARCVPSATNLRLTHFPPIAIDEIRSGATNRIAPHSDYGIFTLLFQDSVGGLEVEDHSSPTHPTRQTPSHLQDKPSLAARPLTKAPARSSLVTAPDTMREVKSGSVLPERFSMSYFFKAQRSVSVGPLPKFVRDDKPAKYDDINALEWFKARNNLLYT</sequence>
<protein>
    <submittedName>
        <fullName evidence="8">Clavaminate synthase-like protein</fullName>
    </submittedName>
</protein>
<feature type="domain" description="Isopenicillin N synthase-like Fe(2+) 2OG dioxygenase" evidence="6">
    <location>
        <begin position="199"/>
        <end position="234"/>
    </location>
</feature>
<feature type="region of interest" description="Disordered" evidence="5">
    <location>
        <begin position="81"/>
        <end position="100"/>
    </location>
</feature>
<keyword evidence="3" id="KW-0560">Oxidoreductase</keyword>
<dbReference type="InterPro" id="IPR027443">
    <property type="entry name" value="IPNS-like_sf"/>
</dbReference>
<evidence type="ECO:0000259" key="7">
    <source>
        <dbReference type="Pfam" id="PF14226"/>
    </source>
</evidence>
<evidence type="ECO:0000313" key="8">
    <source>
        <dbReference type="EMBL" id="KAK9773831.1"/>
    </source>
</evidence>
<dbReference type="PANTHER" id="PTHR10209">
    <property type="entry name" value="OXIDOREDUCTASE, 2OG-FE II OXYGENASE FAMILY PROTEIN"/>
    <property type="match status" value="1"/>
</dbReference>
<feature type="region of interest" description="Disordered" evidence="5">
    <location>
        <begin position="223"/>
        <end position="245"/>
    </location>
</feature>
<dbReference type="PANTHER" id="PTHR10209:SF881">
    <property type="entry name" value="FI07970P-RELATED"/>
    <property type="match status" value="1"/>
</dbReference>
<dbReference type="EMBL" id="JARVKM010000047">
    <property type="protein sequence ID" value="KAK9773831.1"/>
    <property type="molecule type" value="Genomic_DNA"/>
</dbReference>
<reference evidence="8 9" key="1">
    <citation type="submission" date="2024-02" db="EMBL/GenBank/DDBJ databases">
        <title>First draft genome assembly of two strains of Seiridium cardinale.</title>
        <authorList>
            <person name="Emiliani G."/>
            <person name="Scali E."/>
        </authorList>
    </citation>
    <scope>NUCLEOTIDE SEQUENCE [LARGE SCALE GENOMIC DNA]</scope>
    <source>
        <strain evidence="8 9">BM-138-000479</strain>
    </source>
</reference>
<gene>
    <name evidence="8" type="ORF">SCAR479_09472</name>
</gene>
<evidence type="ECO:0000256" key="3">
    <source>
        <dbReference type="ARBA" id="ARBA00023002"/>
    </source>
</evidence>
<feature type="compositionally biased region" description="Polar residues" evidence="5">
    <location>
        <begin position="230"/>
        <end position="240"/>
    </location>
</feature>
<keyword evidence="4" id="KW-0408">Iron</keyword>
<dbReference type="InterPro" id="IPR044861">
    <property type="entry name" value="IPNS-like_FE2OG_OXY"/>
</dbReference>
<dbReference type="Gene3D" id="2.60.120.330">
    <property type="entry name" value="B-lactam Antibiotic, Isopenicillin N Synthase, Chain"/>
    <property type="match status" value="1"/>
</dbReference>
<keyword evidence="9" id="KW-1185">Reference proteome</keyword>
<name>A0ABR2XJM1_9PEZI</name>
<keyword evidence="2" id="KW-0479">Metal-binding</keyword>
<dbReference type="InterPro" id="IPR026992">
    <property type="entry name" value="DIOX_N"/>
</dbReference>
<dbReference type="Proteomes" id="UP001465668">
    <property type="component" value="Unassembled WGS sequence"/>
</dbReference>
<evidence type="ECO:0000256" key="2">
    <source>
        <dbReference type="ARBA" id="ARBA00022723"/>
    </source>
</evidence>
<dbReference type="Pfam" id="PF14226">
    <property type="entry name" value="DIOX_N"/>
    <property type="match status" value="1"/>
</dbReference>
<organism evidence="8 9">
    <name type="scientific">Seiridium cardinale</name>
    <dbReference type="NCBI Taxonomy" id="138064"/>
    <lineage>
        <taxon>Eukaryota</taxon>
        <taxon>Fungi</taxon>
        <taxon>Dikarya</taxon>
        <taxon>Ascomycota</taxon>
        <taxon>Pezizomycotina</taxon>
        <taxon>Sordariomycetes</taxon>
        <taxon>Xylariomycetidae</taxon>
        <taxon>Amphisphaeriales</taxon>
        <taxon>Sporocadaceae</taxon>
        <taxon>Seiridium</taxon>
    </lineage>
</organism>
<comment type="similarity">
    <text evidence="1">Belongs to the iron/ascorbate-dependent oxidoreductase family.</text>
</comment>